<evidence type="ECO:0000256" key="13">
    <source>
        <dbReference type="SAM" id="SignalP"/>
    </source>
</evidence>
<feature type="compositionally biased region" description="Basic and acidic residues" evidence="12">
    <location>
        <begin position="255"/>
        <end position="271"/>
    </location>
</feature>
<dbReference type="InterPro" id="IPR040694">
    <property type="entry name" value="UGGT_TRXL_2"/>
</dbReference>
<dbReference type="Pfam" id="PF18404">
    <property type="entry name" value="Glyco_transf_24"/>
    <property type="match status" value="1"/>
</dbReference>
<evidence type="ECO:0000256" key="7">
    <source>
        <dbReference type="ARBA" id="ARBA00022729"/>
    </source>
</evidence>
<dbReference type="InterPro" id="IPR009448">
    <property type="entry name" value="UDP-g_GGtrans"/>
</dbReference>
<evidence type="ECO:0000256" key="10">
    <source>
        <dbReference type="ARBA" id="ARBA00045874"/>
    </source>
</evidence>
<feature type="region of interest" description="Disordered" evidence="12">
    <location>
        <begin position="1564"/>
        <end position="1591"/>
    </location>
</feature>
<feature type="signal peptide" evidence="13">
    <location>
        <begin position="1"/>
        <end position="20"/>
    </location>
</feature>
<evidence type="ECO:0000259" key="15">
    <source>
        <dbReference type="Pfam" id="PF18401"/>
    </source>
</evidence>
<evidence type="ECO:0008006" key="21">
    <source>
        <dbReference type="Google" id="ProtNLM"/>
    </source>
</evidence>
<dbReference type="Pfam" id="PF18401">
    <property type="entry name" value="Thioredoxin_13"/>
    <property type="match status" value="1"/>
</dbReference>
<evidence type="ECO:0000259" key="18">
    <source>
        <dbReference type="Pfam" id="PF18404"/>
    </source>
</evidence>
<dbReference type="GO" id="GO:0018279">
    <property type="term" value="P:protein N-linked glycosylation via asparagine"/>
    <property type="evidence" value="ECO:0007669"/>
    <property type="project" value="TreeGrafter"/>
</dbReference>
<dbReference type="InterPro" id="IPR040525">
    <property type="entry name" value="UGGT_TRXL_4"/>
</dbReference>
<dbReference type="Pfam" id="PF18402">
    <property type="entry name" value="Thioredoxin_14"/>
    <property type="match status" value="1"/>
</dbReference>
<evidence type="ECO:0000256" key="12">
    <source>
        <dbReference type="SAM" id="MobiDB-lite"/>
    </source>
</evidence>
<keyword evidence="9" id="KW-0325">Glycoprotein</keyword>
<keyword evidence="20" id="KW-1185">Reference proteome</keyword>
<evidence type="ECO:0000259" key="14">
    <source>
        <dbReference type="Pfam" id="PF18400"/>
    </source>
</evidence>
<feature type="domain" description="UGGT thioredoxin-like" evidence="14">
    <location>
        <begin position="42"/>
        <end position="225"/>
    </location>
</feature>
<evidence type="ECO:0000256" key="11">
    <source>
        <dbReference type="ARBA" id="ARBA00048456"/>
    </source>
</evidence>
<feature type="domain" description="UGGT thioredoxin-like" evidence="15">
    <location>
        <begin position="314"/>
        <end position="447"/>
    </location>
</feature>
<keyword evidence="6" id="KW-0808">Transferase</keyword>
<evidence type="ECO:0000256" key="9">
    <source>
        <dbReference type="ARBA" id="ARBA00023180"/>
    </source>
</evidence>
<comment type="caution">
    <text evidence="19">The sequence shown here is derived from an EMBL/GenBank/DDBJ whole genome shotgun (WGS) entry which is preliminary data.</text>
</comment>
<evidence type="ECO:0000256" key="3">
    <source>
        <dbReference type="ARBA" id="ARBA00004922"/>
    </source>
</evidence>
<dbReference type="Proteomes" id="UP000186922">
    <property type="component" value="Unassembled WGS sequence"/>
</dbReference>
<evidence type="ECO:0000259" key="16">
    <source>
        <dbReference type="Pfam" id="PF18402"/>
    </source>
</evidence>
<dbReference type="InterPro" id="IPR029044">
    <property type="entry name" value="Nucleotide-diphossugar_trans"/>
</dbReference>
<dbReference type="UniPathway" id="UPA00378"/>
<dbReference type="Pfam" id="PF06427">
    <property type="entry name" value="UDP-g_GGTase"/>
    <property type="match status" value="1"/>
</dbReference>
<evidence type="ECO:0000256" key="6">
    <source>
        <dbReference type="ARBA" id="ARBA00022679"/>
    </source>
</evidence>
<comment type="cofactor">
    <cofactor evidence="1">
        <name>Ca(2+)</name>
        <dbReference type="ChEBI" id="CHEBI:29108"/>
    </cofactor>
</comment>
<evidence type="ECO:0000256" key="4">
    <source>
        <dbReference type="ARBA" id="ARBA00006351"/>
    </source>
</evidence>
<keyword evidence="8" id="KW-0256">Endoplasmic reticulum</keyword>
<dbReference type="Pfam" id="PF18403">
    <property type="entry name" value="Thioredoxin_15"/>
    <property type="match status" value="1"/>
</dbReference>
<dbReference type="GO" id="GO:0003980">
    <property type="term" value="F:UDP-glucose:glycoprotein glucosyltransferase activity"/>
    <property type="evidence" value="ECO:0007669"/>
    <property type="project" value="InterPro"/>
</dbReference>
<dbReference type="InterPro" id="IPR040497">
    <property type="entry name" value="Glyco_transf_24"/>
</dbReference>
<dbReference type="Pfam" id="PF18400">
    <property type="entry name" value="Thioredoxin_12"/>
    <property type="match status" value="1"/>
</dbReference>
<accession>A0A1D1VAS6</accession>
<feature type="domain" description="Glucosyltransferase 24 catalytic" evidence="18">
    <location>
        <begin position="1271"/>
        <end position="1538"/>
    </location>
</feature>
<comment type="subcellular location">
    <subcellularLocation>
        <location evidence="2">Endoplasmic reticulum lumen</location>
    </subcellularLocation>
</comment>
<evidence type="ECO:0000313" key="20">
    <source>
        <dbReference type="Proteomes" id="UP000186922"/>
    </source>
</evidence>
<dbReference type="PANTHER" id="PTHR11226">
    <property type="entry name" value="UDP-GLUCOSE GLYCOPROTEIN:GLUCOSYLTRANSFERASE"/>
    <property type="match status" value="1"/>
</dbReference>
<dbReference type="GO" id="GO:0005788">
    <property type="term" value="C:endoplasmic reticulum lumen"/>
    <property type="evidence" value="ECO:0007669"/>
    <property type="project" value="UniProtKB-SubCell"/>
</dbReference>
<dbReference type="SUPFAM" id="SSF53448">
    <property type="entry name" value="Nucleotide-diphospho-sugar transferases"/>
    <property type="match status" value="1"/>
</dbReference>
<feature type="chain" id="PRO_5008898214" description="UDP-glucose:glycoprotein glucosyltransferase" evidence="13">
    <location>
        <begin position="21"/>
        <end position="1591"/>
    </location>
</feature>
<comment type="similarity">
    <text evidence="4">Belongs to the glycosyltransferase 8 family.</text>
</comment>
<proteinExistence type="inferred from homology"/>
<evidence type="ECO:0000256" key="1">
    <source>
        <dbReference type="ARBA" id="ARBA00001913"/>
    </source>
</evidence>
<dbReference type="OrthoDB" id="27683at2759"/>
<gene>
    <name evidence="19" type="primary">RvY_09843-1</name>
    <name evidence="19" type="synonym">RvY_09843.1</name>
    <name evidence="19" type="ORF">RvY_09843</name>
</gene>
<comment type="pathway">
    <text evidence="3">Protein modification; protein glycosylation.</text>
</comment>
<feature type="region of interest" description="Disordered" evidence="12">
    <location>
        <begin position="255"/>
        <end position="275"/>
    </location>
</feature>
<dbReference type="FunFam" id="3.90.550.10:FF:000004">
    <property type="entry name" value="UDP-glucose glycoprotein glucosyltransferase 1"/>
    <property type="match status" value="1"/>
</dbReference>
<reference evidence="19 20" key="1">
    <citation type="journal article" date="2016" name="Nat. Commun.">
        <title>Extremotolerant tardigrade genome and improved radiotolerance of human cultured cells by tardigrade-unique protein.</title>
        <authorList>
            <person name="Hashimoto T."/>
            <person name="Horikawa D.D."/>
            <person name="Saito Y."/>
            <person name="Kuwahara H."/>
            <person name="Kozuka-Hata H."/>
            <person name="Shin-I T."/>
            <person name="Minakuchi Y."/>
            <person name="Ohishi K."/>
            <person name="Motoyama A."/>
            <person name="Aizu T."/>
            <person name="Enomoto A."/>
            <person name="Kondo K."/>
            <person name="Tanaka S."/>
            <person name="Hara Y."/>
            <person name="Koshikawa S."/>
            <person name="Sagara H."/>
            <person name="Miura T."/>
            <person name="Yokobori S."/>
            <person name="Miyagawa K."/>
            <person name="Suzuki Y."/>
            <person name="Kubo T."/>
            <person name="Oyama M."/>
            <person name="Kohara Y."/>
            <person name="Fujiyama A."/>
            <person name="Arakawa K."/>
            <person name="Katayama T."/>
            <person name="Toyoda A."/>
            <person name="Kunieda T."/>
        </authorList>
    </citation>
    <scope>NUCLEOTIDE SEQUENCE [LARGE SCALE GENOMIC DNA]</scope>
    <source>
        <strain evidence="19 20">YOKOZUNA-1</strain>
    </source>
</reference>
<dbReference type="STRING" id="947166.A0A1D1VAS6"/>
<protein>
    <recommendedName>
        <fullName evidence="21">UDP-glucose:glycoprotein glucosyltransferase</fullName>
    </recommendedName>
</protein>
<evidence type="ECO:0000259" key="17">
    <source>
        <dbReference type="Pfam" id="PF18403"/>
    </source>
</evidence>
<dbReference type="GO" id="GO:0051082">
    <property type="term" value="F:unfolded protein binding"/>
    <property type="evidence" value="ECO:0007669"/>
    <property type="project" value="TreeGrafter"/>
</dbReference>
<dbReference type="InterPro" id="IPR040692">
    <property type="entry name" value="UGGT_TRXL_3"/>
</dbReference>
<dbReference type="InterPro" id="IPR040693">
    <property type="entry name" value="UGGT_TRXL_1"/>
</dbReference>
<feature type="domain" description="UDP-glucose:glycoprotein glucosyltransferase thioredoxin-like" evidence="17">
    <location>
        <begin position="741"/>
        <end position="960"/>
    </location>
</feature>
<comment type="function">
    <text evidence="10">Recognizes glycoproteins with minor folding defects. Reglucosylates single N-glycans near the misfolded part of the protein, thus providing quality control for protein folding in the endoplasmic reticulum. Reglucosylated proteins are recognized by calreticulin for recycling to the endoplasmic reticulum and refolding or degradation.</text>
</comment>
<dbReference type="GO" id="GO:0036503">
    <property type="term" value="P:ERAD pathway"/>
    <property type="evidence" value="ECO:0007669"/>
    <property type="project" value="TreeGrafter"/>
</dbReference>
<dbReference type="PANTHER" id="PTHR11226:SF0">
    <property type="entry name" value="UDP-GLUCOSE:GLYCOPROTEIN GLUCOSYLTRANSFERASE"/>
    <property type="match status" value="1"/>
</dbReference>
<sequence length="1591" mass="180760">MDNTWMLLVCFVVLVSCCSCADDERAIKLKPVTAALHTQWAQTPLIMEAAEFFYDENPGMFWSFVDRLRDVIGTKSRTWTEKEQHDVAISIGLQLLSPVKQNFLTFAMALRYYSPRIEMYRQILLSEVSTPKGCKDVLVDFGGGLVSCGVKEFADTLQTFDASKTSDRKNPKVISVDHQYPGSSSSATTVMVYGNLLSPVFYQVHELIMSENTDFRFVFRHHLDAISSSHYSKVRIPGYGVELAIKSTEYKAQDDRKIKEGKAGDQAKPEEEAVDDELDTDIEGFDFGKLKSRFPQKKDQLEQMKSFFLQSTGTELQQLKAWQFQDLSLQAAERALKVAALHTGSATDALRTVRDISQNFPSQAPTLLRIPVQELVKAEIERNREYFAHYHNLEHGSAALFINGIQYDTDLLDTFALFDKLREENRLMESLHSFGIRGSDLSAVLELDLRPTESAKYGVDIRHPAVVWINDLEKDKRYADWPSSPRELIRQSFPPTLLKPIRRNFYNLILVVNPANVSDSRDILKLTESFYVHRLPIRMGVIFVTNSDAKIDGTTDASVAIYNSFKHITEQKNGATALSFLTDLYTKAVKDGQVVADEVVKYFKQKYPQENPDAIFGPDSVYNSGRNDGRQFIEKLNIGEPPLVLLNGVQLDKSKLTADEFENEVLQNLVGVYSVLQRDVMSGQLTDHSNVIEYLMAKPHIVPRLNSLILDPPEFRFLEFGGKSLDPEKYTFSYFEALKAEDRTATMVATSFYLVKHEEEEAHPVTMWVVADAETPAGRELMYNMVKHSKTSKNVRVAFIFNPSETESIEKGMQLTKAIQVALETQSMSLARNFITKLLKEENVAEIATGTKIWEDFEVNGMDMKAFTSGLKELSSDFLKIHGLFAREELNLSPGENVLIANGYIVGPVKSDFGMDDIALLEKYIESYGATKLSNELHRLNIFRTADQLSDAVMMTSTLLSGLGSQEEAKKRTKVQYSEMAHSVINIEQRDTDSPSFDITFIVDPVSREAQKIIPVLMVLHEALNCRVRVFFNCKDKLSEMPLKSFYRMVLEAKLTFTENGSIAPNYALARFPALPQTALLTMNLQAPDNWLTEATSAVYDLDNIRLTELVDGWGIHGGFELVNLLLEGSAKDAATDQPPRGTQFVLGTRNQPEYMDTIVMANLGYFQLKANPGAWILKLREGRSHEIYSIASAEGAEKEGSDEEQQRVVIGSFNTKMMKIYVKKRPGMEREDVLSEKKDAVESEAGIFNSISSYWSKDEHKSASASDDVINIFSLASGHLYERFLRIMMLSVVKNTKTPVKFWLLRNYLSPQFKEIIPYMAEHYGFEYELVEYKWPRWLNQQSEKQRIIWGYKILFLDVLFPLSVKKIIFVDADQIVRTDLKELRDFDLEGAPYGYTPFCESRQDMDGFRFWKNGYWASHLGNRKYHISALYVVDLARFRKIAAGDRLRAQYQGLSQDPNSLSNLDQDLPNNMIYQVPIKSLPQEWLWCETWCDEASKAKAKTIDLCNNPLTKEPKLASAMRIVPEWNTYDQEIKRLIDEFYAVRQLTGENAGEPVLREAVPEDTFGGNDADNEIPVHSTGHTHEHGDEL</sequence>
<keyword evidence="5" id="KW-0328">Glycosyltransferase</keyword>
<evidence type="ECO:0000313" key="19">
    <source>
        <dbReference type="EMBL" id="GAU98734.1"/>
    </source>
</evidence>
<dbReference type="Gene3D" id="3.90.550.10">
    <property type="entry name" value="Spore Coat Polysaccharide Biosynthesis Protein SpsA, Chain A"/>
    <property type="match status" value="1"/>
</dbReference>
<organism evidence="19 20">
    <name type="scientific">Ramazzottius varieornatus</name>
    <name type="common">Water bear</name>
    <name type="synonym">Tardigrade</name>
    <dbReference type="NCBI Taxonomy" id="947166"/>
    <lineage>
        <taxon>Eukaryota</taxon>
        <taxon>Metazoa</taxon>
        <taxon>Ecdysozoa</taxon>
        <taxon>Tardigrada</taxon>
        <taxon>Eutardigrada</taxon>
        <taxon>Parachela</taxon>
        <taxon>Hypsibioidea</taxon>
        <taxon>Ramazzottiidae</taxon>
        <taxon>Ramazzottius</taxon>
    </lineage>
</organism>
<dbReference type="CDD" id="cd06432">
    <property type="entry name" value="GT8_HUGT1_C_like"/>
    <property type="match status" value="1"/>
</dbReference>
<evidence type="ECO:0000256" key="5">
    <source>
        <dbReference type="ARBA" id="ARBA00022676"/>
    </source>
</evidence>
<comment type="catalytic activity">
    <reaction evidence="11">
        <text>N(4)-(alpha-D-Man-(1-&gt;2)-alpha-D-Man-(1-&gt;2)-alpha-D-Man-(1-&gt;3)-[alpha-D-Man-(1-&gt;2)-alpha-D-Man-(1-&gt;3)-[alpha-D-Man-(1-&gt;2)-alpha-D-Man-(1-&gt;6)]-alpha-D-Man-(1-&gt;6)]-beta-D-Man-(1-&gt;4)-beta-D-GlcNAc-(1-&gt;4)-beta-D-GlcNAc)-L-asparaginyl-[protein] (N-glucan mannose isomer 9A1,2,3B1,2,3) + UDP-alpha-D-glucose = N(4)-(alpha-D-Glc-(1-&gt;3)-alpha-D-Man-(1-&gt;2)-alpha-D-Man-(1-&gt;2)-alpha-D-Man-(1-&gt;3)-[alpha-D-Man-(1-&gt;2)-alpha-D-Man-(1-&gt;3)-[alpha-D-Man-(1-&gt;2)-alpha-D-Man-(1-&gt;6)]-alpha-D-Man-(1-&gt;6)]-beta-D-Man-(1-&gt;4)-beta-D-GlcNAc-(1-&gt;4)-beta-D-GlcNAc)-L-asparaginyl-[protein] + UDP + H(+)</text>
        <dbReference type="Rhea" id="RHEA:61304"/>
        <dbReference type="Rhea" id="RHEA-COMP:14356"/>
        <dbReference type="Rhea" id="RHEA-COMP:14357"/>
        <dbReference type="ChEBI" id="CHEBI:15378"/>
        <dbReference type="ChEBI" id="CHEBI:58223"/>
        <dbReference type="ChEBI" id="CHEBI:58885"/>
        <dbReference type="ChEBI" id="CHEBI:59080"/>
        <dbReference type="ChEBI" id="CHEBI:139493"/>
    </reaction>
</comment>
<feature type="domain" description="UGGT thioredoxin-like" evidence="16">
    <location>
        <begin position="459"/>
        <end position="709"/>
    </location>
</feature>
<evidence type="ECO:0000256" key="2">
    <source>
        <dbReference type="ARBA" id="ARBA00004319"/>
    </source>
</evidence>
<name>A0A1D1VAS6_RAMVA</name>
<evidence type="ECO:0000256" key="8">
    <source>
        <dbReference type="ARBA" id="ARBA00022824"/>
    </source>
</evidence>
<keyword evidence="7 13" id="KW-0732">Signal</keyword>
<dbReference type="EMBL" id="BDGG01000005">
    <property type="protein sequence ID" value="GAU98734.1"/>
    <property type="molecule type" value="Genomic_DNA"/>
</dbReference>